<dbReference type="AlphaFoldDB" id="A0AA45HJE2"/>
<evidence type="ECO:0000256" key="1">
    <source>
        <dbReference type="SAM" id="Coils"/>
    </source>
</evidence>
<comment type="caution">
    <text evidence="2">The sequence shown here is derived from an EMBL/GenBank/DDBJ whole genome shotgun (WGS) entry which is preliminary data.</text>
</comment>
<dbReference type="RefSeq" id="WP_109603754.1">
    <property type="nucleotide sequence ID" value="NZ_JAMHJO010000001.1"/>
</dbReference>
<feature type="coiled-coil region" evidence="1">
    <location>
        <begin position="29"/>
        <end position="94"/>
    </location>
</feature>
<evidence type="ECO:0000313" key="2">
    <source>
        <dbReference type="EMBL" id="PWJ96131.1"/>
    </source>
</evidence>
<proteinExistence type="predicted"/>
<name>A0AA45HJE2_9BACT</name>
<evidence type="ECO:0000313" key="3">
    <source>
        <dbReference type="Proteomes" id="UP000245921"/>
    </source>
</evidence>
<accession>A0AA45HJE2</accession>
<dbReference type="EMBL" id="QGGI01000002">
    <property type="protein sequence ID" value="PWJ96131.1"/>
    <property type="molecule type" value="Genomic_DNA"/>
</dbReference>
<dbReference type="Proteomes" id="UP000245921">
    <property type="component" value="Unassembled WGS sequence"/>
</dbReference>
<reference evidence="2 3" key="1">
    <citation type="submission" date="2018-05" db="EMBL/GenBank/DDBJ databases">
        <title>Genomic Encyclopedia of Type Strains, Phase IV (KMG-IV): sequencing the most valuable type-strain genomes for metagenomic binning, comparative biology and taxonomic classification.</title>
        <authorList>
            <person name="Goeker M."/>
        </authorList>
    </citation>
    <scope>NUCLEOTIDE SEQUENCE [LARGE SCALE GENOMIC DNA]</scope>
    <source>
        <strain evidence="2 3">DSM 24906</strain>
    </source>
</reference>
<protein>
    <submittedName>
        <fullName evidence="2">Uncharacterized protein</fullName>
    </submittedName>
</protein>
<keyword evidence="3" id="KW-1185">Reference proteome</keyword>
<sequence length="203" mass="23557">MKSKIILIFISVLALILSIITEIRMVNFKNYSQKQINRLSNELNQKNSQLEKDINQMNSYFKPNGLVEKYIVSNSLLKKQMDDLDKILTQLQSEDRTGYIQIYIIGSKDVWSSFKDNNGKYLFQGNLTPGLNPYKFYFFKSPNIKTDYTYIIPYNSSFKSGDPSKVFFLIQEPGQSRLLKHPDINIQNISKDLNLYIPTITGN</sequence>
<keyword evidence="1" id="KW-0175">Coiled coil</keyword>
<organism evidence="2 3">
    <name type="scientific">Oceanotoga teriensis</name>
    <dbReference type="NCBI Taxonomy" id="515440"/>
    <lineage>
        <taxon>Bacteria</taxon>
        <taxon>Thermotogati</taxon>
        <taxon>Thermotogota</taxon>
        <taxon>Thermotogae</taxon>
        <taxon>Petrotogales</taxon>
        <taxon>Petrotogaceae</taxon>
        <taxon>Oceanotoga</taxon>
    </lineage>
</organism>
<gene>
    <name evidence="2" type="ORF">C7380_10238</name>
</gene>